<dbReference type="PANTHER" id="PTHR46401:SF2">
    <property type="entry name" value="GLYCOSYLTRANSFERASE WBBK-RELATED"/>
    <property type="match status" value="1"/>
</dbReference>
<dbReference type="Gene3D" id="3.40.50.2000">
    <property type="entry name" value="Glycogen Phosphorylase B"/>
    <property type="match status" value="2"/>
</dbReference>
<dbReference type="Pfam" id="PF13439">
    <property type="entry name" value="Glyco_transf_4"/>
    <property type="match status" value="1"/>
</dbReference>
<proteinExistence type="predicted"/>
<protein>
    <submittedName>
        <fullName evidence="4">Glycosyl transferase, group 1</fullName>
    </submittedName>
</protein>
<dbReference type="CDD" id="cd03809">
    <property type="entry name" value="GT4_MtfB-like"/>
    <property type="match status" value="1"/>
</dbReference>
<accession>Q2FN90</accession>
<sequence>MSSLKPIGAITGNLKQNQTGMANYAFNILQGLSANYKITQIADHTGDIIRGCQCIHPKNPPIPFNYLIWSLSASLQKKLFSQFDLIHNMCQYPVYPPKNKKYIITIFDLIPILFPELVTPVYAWQSRNLLPRVLERSDKILAISEHTKRDLIIRYQIPPDKIDVTHLGVSNHFRPYDHDLIQQYKLKKSLLNPYILFVGALEPKKNIPNLIKSFWMCLKKKPDLNLVLAGKPSWKYDEIFSLIHSLKLEKKIRVLNFIPYEELPLLYNGAEVFVFPSKYEGFGLPPLESMKCGTPVIVSNRSSLPEIVGENGLMVNPDNVLELKNLILKIIENPDYRRKLKEYYMKQAEKFTWEKCIQKTIQSYESILMK</sequence>
<dbReference type="InterPro" id="IPR001296">
    <property type="entry name" value="Glyco_trans_1"/>
</dbReference>
<dbReference type="eggNOG" id="arCOG01411">
    <property type="taxonomic scope" value="Archaea"/>
</dbReference>
<dbReference type="CAZy" id="GT4">
    <property type="family name" value="Glycosyltransferase Family 4"/>
</dbReference>
<keyword evidence="5" id="KW-1185">Reference proteome</keyword>
<dbReference type="Pfam" id="PF00534">
    <property type="entry name" value="Glycos_transf_1"/>
    <property type="match status" value="1"/>
</dbReference>
<evidence type="ECO:0000313" key="4">
    <source>
        <dbReference type="EMBL" id="ABD41837.1"/>
    </source>
</evidence>
<gene>
    <name evidence="4" type="ordered locus">Mhun_2130</name>
</gene>
<dbReference type="FunFam" id="3.40.50.2000:FF:000119">
    <property type="entry name" value="Glycosyl transferase group 1"/>
    <property type="match status" value="1"/>
</dbReference>
<dbReference type="Proteomes" id="UP000001941">
    <property type="component" value="Chromosome"/>
</dbReference>
<dbReference type="KEGG" id="mhu:Mhun_2130"/>
<dbReference type="GeneID" id="3925246"/>
<dbReference type="EMBL" id="CP000254">
    <property type="protein sequence ID" value="ABD41837.1"/>
    <property type="molecule type" value="Genomic_DNA"/>
</dbReference>
<dbReference type="SUPFAM" id="SSF53756">
    <property type="entry name" value="UDP-Glycosyltransferase/glycogen phosphorylase"/>
    <property type="match status" value="1"/>
</dbReference>
<dbReference type="PANTHER" id="PTHR46401">
    <property type="entry name" value="GLYCOSYLTRANSFERASE WBBK-RELATED"/>
    <property type="match status" value="1"/>
</dbReference>
<name>Q2FN90_METHJ</name>
<dbReference type="InterPro" id="IPR028098">
    <property type="entry name" value="Glyco_trans_4-like_N"/>
</dbReference>
<keyword evidence="1 4" id="KW-0808">Transferase</keyword>
<organism evidence="4 5">
    <name type="scientific">Methanospirillum hungatei JF-1 (strain ATCC 27890 / DSM 864 / NBRC 100397 / JF-1)</name>
    <dbReference type="NCBI Taxonomy" id="323259"/>
    <lineage>
        <taxon>Archaea</taxon>
        <taxon>Methanobacteriati</taxon>
        <taxon>Methanobacteriota</taxon>
        <taxon>Stenosarchaea group</taxon>
        <taxon>Methanomicrobia</taxon>
        <taxon>Methanomicrobiales</taxon>
        <taxon>Methanospirillaceae</taxon>
        <taxon>Methanospirillum</taxon>
    </lineage>
</organism>
<evidence type="ECO:0000259" key="2">
    <source>
        <dbReference type="Pfam" id="PF00534"/>
    </source>
</evidence>
<dbReference type="STRING" id="323259.Mhun_2130"/>
<dbReference type="HOGENOM" id="CLU_009583_27_5_2"/>
<dbReference type="EnsemblBacteria" id="ABD41837">
    <property type="protein sequence ID" value="ABD41837"/>
    <property type="gene ID" value="Mhun_2130"/>
</dbReference>
<dbReference type="InParanoid" id="Q2FN90"/>
<dbReference type="GO" id="GO:0016757">
    <property type="term" value="F:glycosyltransferase activity"/>
    <property type="evidence" value="ECO:0007669"/>
    <property type="project" value="InterPro"/>
</dbReference>
<evidence type="ECO:0000256" key="1">
    <source>
        <dbReference type="ARBA" id="ARBA00022679"/>
    </source>
</evidence>
<dbReference type="OrthoDB" id="132546at2157"/>
<evidence type="ECO:0000259" key="3">
    <source>
        <dbReference type="Pfam" id="PF13439"/>
    </source>
</evidence>
<evidence type="ECO:0000313" key="5">
    <source>
        <dbReference type="Proteomes" id="UP000001941"/>
    </source>
</evidence>
<dbReference type="RefSeq" id="WP_011449096.1">
    <property type="nucleotide sequence ID" value="NC_007796.1"/>
</dbReference>
<reference evidence="5" key="1">
    <citation type="journal article" date="2016" name="Stand. Genomic Sci.">
        <title>Complete genome sequence of Methanospirillum hungatei type strain JF1.</title>
        <authorList>
            <person name="Gunsalus R.P."/>
            <person name="Cook L.E."/>
            <person name="Crable B."/>
            <person name="Rohlin L."/>
            <person name="McDonald E."/>
            <person name="Mouttaki H."/>
            <person name="Sieber J.R."/>
            <person name="Poweleit N."/>
            <person name="Zhou H."/>
            <person name="Lapidus A.L."/>
            <person name="Daligault H.E."/>
            <person name="Land M."/>
            <person name="Gilna P."/>
            <person name="Ivanova N."/>
            <person name="Kyrpides N."/>
            <person name="Culley D.E."/>
            <person name="McInerney M.J."/>
        </authorList>
    </citation>
    <scope>NUCLEOTIDE SEQUENCE [LARGE SCALE GENOMIC DNA]</scope>
    <source>
        <strain evidence="5">ATCC 27890 / DSM 864 / NBRC 100397 / JF-1</strain>
    </source>
</reference>
<feature type="domain" description="Glycosyltransferase subfamily 4-like N-terminal" evidence="3">
    <location>
        <begin position="20"/>
        <end position="169"/>
    </location>
</feature>
<feature type="domain" description="Glycosyl transferase family 1" evidence="2">
    <location>
        <begin position="192"/>
        <end position="343"/>
    </location>
</feature>
<dbReference type="AlphaFoldDB" id="Q2FN90"/>